<evidence type="ECO:0000256" key="3">
    <source>
        <dbReference type="ARBA" id="ARBA00022833"/>
    </source>
</evidence>
<dbReference type="PANTHER" id="PTHR31973">
    <property type="entry name" value="POLYPROTEIN, PUTATIVE-RELATED"/>
    <property type="match status" value="1"/>
</dbReference>
<keyword evidence="8" id="KW-1185">Reference proteome</keyword>
<organism evidence="7 8">
    <name type="scientific">Vigna angularis var. angularis</name>
    <dbReference type="NCBI Taxonomy" id="157739"/>
    <lineage>
        <taxon>Eukaryota</taxon>
        <taxon>Viridiplantae</taxon>
        <taxon>Streptophyta</taxon>
        <taxon>Embryophyta</taxon>
        <taxon>Tracheophyta</taxon>
        <taxon>Spermatophyta</taxon>
        <taxon>Magnoliopsida</taxon>
        <taxon>eudicotyledons</taxon>
        <taxon>Gunneridae</taxon>
        <taxon>Pentapetalae</taxon>
        <taxon>rosids</taxon>
        <taxon>fabids</taxon>
        <taxon>Fabales</taxon>
        <taxon>Fabaceae</taxon>
        <taxon>Papilionoideae</taxon>
        <taxon>50 kb inversion clade</taxon>
        <taxon>NPAAA clade</taxon>
        <taxon>indigoferoid/millettioid clade</taxon>
        <taxon>Phaseoleae</taxon>
        <taxon>Vigna</taxon>
    </lineage>
</organism>
<dbReference type="PANTHER" id="PTHR31973:SF187">
    <property type="entry name" value="MUTATOR TRANSPOSASE MUDRA PROTEIN"/>
    <property type="match status" value="1"/>
</dbReference>
<evidence type="ECO:0000259" key="6">
    <source>
        <dbReference type="PROSITE" id="PS50966"/>
    </source>
</evidence>
<protein>
    <recommendedName>
        <fullName evidence="6">SWIM-type domain-containing protein</fullName>
    </recommendedName>
</protein>
<dbReference type="AlphaFoldDB" id="A0A0S3RTK5"/>
<dbReference type="Pfam" id="PF04434">
    <property type="entry name" value="SWIM"/>
    <property type="match status" value="1"/>
</dbReference>
<keyword evidence="3" id="KW-0862">Zinc</keyword>
<evidence type="ECO:0000256" key="4">
    <source>
        <dbReference type="PROSITE-ProRule" id="PRU00325"/>
    </source>
</evidence>
<feature type="compositionally biased region" description="Low complexity" evidence="5">
    <location>
        <begin position="195"/>
        <end position="205"/>
    </location>
</feature>
<evidence type="ECO:0000256" key="1">
    <source>
        <dbReference type="ARBA" id="ARBA00022723"/>
    </source>
</evidence>
<dbReference type="InterPro" id="IPR006564">
    <property type="entry name" value="Znf_PMZ"/>
</dbReference>
<dbReference type="SMART" id="SM00575">
    <property type="entry name" value="ZnF_PMZ"/>
    <property type="match status" value="1"/>
</dbReference>
<feature type="domain" description="SWIM-type" evidence="6">
    <location>
        <begin position="32"/>
        <end position="64"/>
    </location>
</feature>
<feature type="compositionally biased region" description="Basic residues" evidence="5">
    <location>
        <begin position="206"/>
        <end position="218"/>
    </location>
</feature>
<dbReference type="GO" id="GO:0008270">
    <property type="term" value="F:zinc ion binding"/>
    <property type="evidence" value="ECO:0007669"/>
    <property type="project" value="UniProtKB-KW"/>
</dbReference>
<proteinExistence type="predicted"/>
<feature type="compositionally biased region" description="Low complexity" evidence="5">
    <location>
        <begin position="171"/>
        <end position="185"/>
    </location>
</feature>
<keyword evidence="1" id="KW-0479">Metal-binding</keyword>
<gene>
    <name evidence="7" type="primary">Vigan.04G115800</name>
    <name evidence="7" type="ORF">VIGAN_04115800</name>
</gene>
<evidence type="ECO:0000256" key="5">
    <source>
        <dbReference type="SAM" id="MobiDB-lite"/>
    </source>
</evidence>
<sequence length="218" mass="25094">MKECNLSRYWIPSWSARRIFEVRHVSVIGNKFTMDLDNEECSCRKWMISGIPCCHAVASMNYSNVDPETFIPIWFRKSTYEEAYASIIYLVNDHLLWEKTSSPDVLPPLKRNMPGRPKKKRRMEPWELTKDGTQMSVGGQRKKCSICRELGHNKKVCPLRPAIIQPTEPAQAQSSQPLAPSQPSSPQSPHPPQPSQDSIQDLSQPIRRKKLNIRRKDP</sequence>
<keyword evidence="2 4" id="KW-0863">Zinc-finger</keyword>
<evidence type="ECO:0000313" key="7">
    <source>
        <dbReference type="EMBL" id="BAT83916.1"/>
    </source>
</evidence>
<reference evidence="7 8" key="1">
    <citation type="journal article" date="2015" name="Sci. Rep.">
        <title>The power of single molecule real-time sequencing technology in the de novo assembly of a eukaryotic genome.</title>
        <authorList>
            <person name="Sakai H."/>
            <person name="Naito K."/>
            <person name="Ogiso-Tanaka E."/>
            <person name="Takahashi Y."/>
            <person name="Iseki K."/>
            <person name="Muto C."/>
            <person name="Satou K."/>
            <person name="Teruya K."/>
            <person name="Shiroma A."/>
            <person name="Shimoji M."/>
            <person name="Hirano T."/>
            <person name="Itoh T."/>
            <person name="Kaga A."/>
            <person name="Tomooka N."/>
        </authorList>
    </citation>
    <scope>NUCLEOTIDE SEQUENCE [LARGE SCALE GENOMIC DNA]</scope>
    <source>
        <strain evidence="8">cv. Shumari</strain>
    </source>
</reference>
<dbReference type="InterPro" id="IPR007527">
    <property type="entry name" value="Znf_SWIM"/>
</dbReference>
<accession>A0A0S3RTK5</accession>
<dbReference type="Proteomes" id="UP000291084">
    <property type="component" value="Chromosome 4"/>
</dbReference>
<feature type="region of interest" description="Disordered" evidence="5">
    <location>
        <begin position="107"/>
        <end position="127"/>
    </location>
</feature>
<evidence type="ECO:0000256" key="2">
    <source>
        <dbReference type="ARBA" id="ARBA00022771"/>
    </source>
</evidence>
<feature type="region of interest" description="Disordered" evidence="5">
    <location>
        <begin position="167"/>
        <end position="218"/>
    </location>
</feature>
<name>A0A0S3RTK5_PHAAN</name>
<evidence type="ECO:0000313" key="8">
    <source>
        <dbReference type="Proteomes" id="UP000291084"/>
    </source>
</evidence>
<dbReference type="PROSITE" id="PS50966">
    <property type="entry name" value="ZF_SWIM"/>
    <property type="match status" value="1"/>
</dbReference>
<dbReference type="EMBL" id="AP015037">
    <property type="protein sequence ID" value="BAT83916.1"/>
    <property type="molecule type" value="Genomic_DNA"/>
</dbReference>